<dbReference type="Gene3D" id="3.40.50.150">
    <property type="entry name" value="Vaccinia Virus protein VP39"/>
    <property type="match status" value="1"/>
</dbReference>
<feature type="domain" description="Methyltransferase" evidence="2">
    <location>
        <begin position="60"/>
        <end position="152"/>
    </location>
</feature>
<protein>
    <recommendedName>
        <fullName evidence="2">Methyltransferase domain-containing protein</fullName>
    </recommendedName>
</protein>
<dbReference type="InterPro" id="IPR041698">
    <property type="entry name" value="Methyltransf_25"/>
</dbReference>
<keyword evidence="4" id="KW-1185">Reference proteome</keyword>
<dbReference type="InterPro" id="IPR002052">
    <property type="entry name" value="DNA_methylase_N6_adenine_CS"/>
</dbReference>
<dbReference type="AlphaFoldDB" id="A0A267EYK0"/>
<evidence type="ECO:0000313" key="3">
    <source>
        <dbReference type="EMBL" id="PAA65822.1"/>
    </source>
</evidence>
<dbReference type="STRING" id="282301.A0A267EYK0"/>
<dbReference type="PROSITE" id="PS00092">
    <property type="entry name" value="N6_MTASE"/>
    <property type="match status" value="1"/>
</dbReference>
<name>A0A267EYK0_9PLAT</name>
<proteinExistence type="predicted"/>
<dbReference type="CDD" id="cd02440">
    <property type="entry name" value="AdoMet_MTases"/>
    <property type="match status" value="1"/>
</dbReference>
<evidence type="ECO:0000313" key="4">
    <source>
        <dbReference type="Proteomes" id="UP000215902"/>
    </source>
</evidence>
<dbReference type="InterPro" id="IPR029063">
    <property type="entry name" value="SAM-dependent_MTases_sf"/>
</dbReference>
<comment type="caution">
    <text evidence="3">The sequence shown here is derived from an EMBL/GenBank/DDBJ whole genome shotgun (WGS) entry which is preliminary data.</text>
</comment>
<organism evidence="3 4">
    <name type="scientific">Macrostomum lignano</name>
    <dbReference type="NCBI Taxonomy" id="282301"/>
    <lineage>
        <taxon>Eukaryota</taxon>
        <taxon>Metazoa</taxon>
        <taxon>Spiralia</taxon>
        <taxon>Lophotrochozoa</taxon>
        <taxon>Platyhelminthes</taxon>
        <taxon>Rhabditophora</taxon>
        <taxon>Macrostomorpha</taxon>
        <taxon>Macrostomida</taxon>
        <taxon>Macrostomidae</taxon>
        <taxon>Macrostomum</taxon>
    </lineage>
</organism>
<evidence type="ECO:0000256" key="1">
    <source>
        <dbReference type="SAM" id="MobiDB-lite"/>
    </source>
</evidence>
<accession>A0A267EYK0</accession>
<dbReference type="GO" id="GO:0008168">
    <property type="term" value="F:methyltransferase activity"/>
    <property type="evidence" value="ECO:0007669"/>
    <property type="project" value="InterPro"/>
</dbReference>
<feature type="compositionally biased region" description="Basic residues" evidence="1">
    <location>
        <begin position="156"/>
        <end position="167"/>
    </location>
</feature>
<dbReference type="Proteomes" id="UP000215902">
    <property type="component" value="Unassembled WGS sequence"/>
</dbReference>
<dbReference type="OrthoDB" id="419617at2759"/>
<reference evidence="3 4" key="1">
    <citation type="submission" date="2017-06" db="EMBL/GenBank/DDBJ databases">
        <title>A platform for efficient transgenesis in Macrostomum lignano, a flatworm model organism for stem cell research.</title>
        <authorList>
            <person name="Berezikov E."/>
        </authorList>
    </citation>
    <scope>NUCLEOTIDE SEQUENCE [LARGE SCALE GENOMIC DNA]</scope>
    <source>
        <strain evidence="3">DV1</strain>
        <tissue evidence="3">Whole organism</tissue>
    </source>
</reference>
<dbReference type="PANTHER" id="PTHR23290:SF0">
    <property type="entry name" value="RRNA N6-ADENOSINE-METHYLTRANSFERASE METTL5"/>
    <property type="match status" value="1"/>
</dbReference>
<gene>
    <name evidence="3" type="ORF">BOX15_Mlig024045g2</name>
</gene>
<dbReference type="GO" id="GO:0032259">
    <property type="term" value="P:methylation"/>
    <property type="evidence" value="ECO:0007669"/>
    <property type="project" value="InterPro"/>
</dbReference>
<dbReference type="PANTHER" id="PTHR23290">
    <property type="entry name" value="RRNA N6-ADENOSINE-METHYLTRANSFERASE METTL5"/>
    <property type="match status" value="1"/>
</dbReference>
<dbReference type="EMBL" id="NIVC01001614">
    <property type="protein sequence ID" value="PAA65822.1"/>
    <property type="molecule type" value="Genomic_DNA"/>
</dbReference>
<dbReference type="Pfam" id="PF13649">
    <property type="entry name" value="Methyltransf_25"/>
    <property type="match status" value="1"/>
</dbReference>
<dbReference type="InterPro" id="IPR051720">
    <property type="entry name" value="rRNA_MeTrfase/Polyamine_Synth"/>
</dbReference>
<feature type="non-terminal residue" evidence="3">
    <location>
        <position position="1"/>
    </location>
</feature>
<evidence type="ECO:0000259" key="2">
    <source>
        <dbReference type="Pfam" id="PF13649"/>
    </source>
</evidence>
<feature type="region of interest" description="Disordered" evidence="1">
    <location>
        <begin position="152"/>
        <end position="171"/>
    </location>
</feature>
<sequence>APVQPLVRNRKQLESLLQQVPTFANPQSRWEQYATPGEVAASWLYDAKMRWNCFTAEQSVLDLGCGPGALMTGCLALGSGYVCGVDIDSDSLDLCRSNLMELFSPGNDDDDNDVSANWDLLQADVTRLSAGLVHQRQFDVVVTNPPFGTYSDAKLSHKSNSNRRNKKAGQSTSSKGIDIAFLEAGIAASCGLVFSLHKTATMPFVMHRARQACARKLMSSDDVASAMVEGRDYSVSQVANLRYNLNRSYNHHLKESKDIEVSILEVAFLR</sequence>
<dbReference type="SUPFAM" id="SSF53335">
    <property type="entry name" value="S-adenosyl-L-methionine-dependent methyltransferases"/>
    <property type="match status" value="1"/>
</dbReference>
<dbReference type="GO" id="GO:0003676">
    <property type="term" value="F:nucleic acid binding"/>
    <property type="evidence" value="ECO:0007669"/>
    <property type="project" value="InterPro"/>
</dbReference>